<keyword evidence="1" id="KW-0732">Signal</keyword>
<evidence type="ECO:0000256" key="1">
    <source>
        <dbReference type="SAM" id="SignalP"/>
    </source>
</evidence>
<protein>
    <submittedName>
        <fullName evidence="2">Putative secreted protein</fullName>
    </submittedName>
</protein>
<organism evidence="2">
    <name type="scientific">Ixodes ricinus</name>
    <name type="common">Common tick</name>
    <name type="synonym">Acarus ricinus</name>
    <dbReference type="NCBI Taxonomy" id="34613"/>
    <lineage>
        <taxon>Eukaryota</taxon>
        <taxon>Metazoa</taxon>
        <taxon>Ecdysozoa</taxon>
        <taxon>Arthropoda</taxon>
        <taxon>Chelicerata</taxon>
        <taxon>Arachnida</taxon>
        <taxon>Acari</taxon>
        <taxon>Parasitiformes</taxon>
        <taxon>Ixodida</taxon>
        <taxon>Ixodoidea</taxon>
        <taxon>Ixodidae</taxon>
        <taxon>Ixodinae</taxon>
        <taxon>Ixodes</taxon>
    </lineage>
</organism>
<accession>V5IGM0</accession>
<evidence type="ECO:0000313" key="2">
    <source>
        <dbReference type="EMBL" id="JAB78016.1"/>
    </source>
</evidence>
<reference evidence="2" key="1">
    <citation type="journal article" date="2015" name="Sci. Rep.">
        <title>Tissue- and time-dependent transcription in Ixodes ricinus salivary glands and midguts when blood feeding on the vertebrate host.</title>
        <authorList>
            <person name="Kotsyfakis M."/>
            <person name="Schwarz A."/>
            <person name="Erhart J."/>
            <person name="Ribeiro J.M."/>
        </authorList>
    </citation>
    <scope>NUCLEOTIDE SEQUENCE</scope>
    <source>
        <tissue evidence="2">Salivary gland and midgut</tissue>
    </source>
</reference>
<feature type="signal peptide" evidence="1">
    <location>
        <begin position="1"/>
        <end position="22"/>
    </location>
</feature>
<name>V5IGM0_IXORI</name>
<feature type="chain" id="PRO_5004737213" evidence="1">
    <location>
        <begin position="23"/>
        <end position="131"/>
    </location>
</feature>
<proteinExistence type="evidence at transcript level"/>
<feature type="non-terminal residue" evidence="2">
    <location>
        <position position="1"/>
    </location>
</feature>
<dbReference type="EMBL" id="GANP01006452">
    <property type="protein sequence ID" value="JAB78016.1"/>
    <property type="molecule type" value="mRNA"/>
</dbReference>
<dbReference type="AlphaFoldDB" id="V5IGM0"/>
<sequence length="131" mass="14637">RNISNMMLVLFAVVLGLPASQGVEVLSPDEPDFSCWHRIDPAGLILCQLHGSKDIYNYRPQRCEVTCGDPYQPLKLDQSICPSVGEPCSESIREGLSKWKEDMIKTKETPYGSLVPVVRKGINFCYGDCDK</sequence>